<dbReference type="OrthoDB" id="9790554at2"/>
<dbReference type="InterPro" id="IPR006660">
    <property type="entry name" value="Arsenate_reductase-like"/>
</dbReference>
<proteinExistence type="inferred from homology"/>
<dbReference type="RefSeq" id="WP_128601845.1">
    <property type="nucleotide sequence ID" value="NZ_MLFS01000038.1"/>
</dbReference>
<dbReference type="STRING" id="1076551.HA48_13715"/>
<evidence type="ECO:0000256" key="2">
    <source>
        <dbReference type="ARBA" id="ARBA00022849"/>
    </source>
</evidence>
<dbReference type="EC" id="1.20.4.1" evidence="4 7"/>
<evidence type="ECO:0000256" key="4">
    <source>
        <dbReference type="ARBA" id="ARBA00038969"/>
    </source>
</evidence>
<comment type="similarity">
    <text evidence="1 6 7">Belongs to the ArsC family.</text>
</comment>
<dbReference type="AlphaFoldDB" id="A0A1X1D7F2"/>
<dbReference type="SUPFAM" id="SSF52833">
    <property type="entry name" value="Thioredoxin-like"/>
    <property type="match status" value="1"/>
</dbReference>
<evidence type="ECO:0000256" key="7">
    <source>
        <dbReference type="RuleBase" id="RU362029"/>
    </source>
</evidence>
<reference evidence="8 9" key="1">
    <citation type="journal article" date="2017" name="Antonie Van Leeuwenhoek">
        <title>Phylogenomic resolution of the bacterial genus Pantoea and its relationship with Erwinia and Tatumella.</title>
        <authorList>
            <person name="Palmer M."/>
            <person name="Steenkamp E.T."/>
            <person name="Coetzee M.P."/>
            <person name="Chan W.Y."/>
            <person name="van Zyl E."/>
            <person name="De Maayer P."/>
            <person name="Coutinho T.A."/>
            <person name="Blom J."/>
            <person name="Smits T.H."/>
            <person name="Duffy B."/>
            <person name="Venter S.N."/>
        </authorList>
    </citation>
    <scope>NUCLEOTIDE SEQUENCE [LARGE SCALE GENOMIC DNA]</scope>
    <source>
        <strain evidence="8 9">LMG 26277</strain>
    </source>
</reference>
<evidence type="ECO:0000256" key="1">
    <source>
        <dbReference type="ARBA" id="ARBA00007198"/>
    </source>
</evidence>
<protein>
    <recommendedName>
        <fullName evidence="5 7">Arsenate reductase</fullName>
        <ecNumber evidence="4 7">1.20.4.1</ecNumber>
    </recommendedName>
</protein>
<dbReference type="PANTHER" id="PTHR30041:SF5">
    <property type="entry name" value="ARSENATE REDUCTASE-RELATED"/>
    <property type="match status" value="1"/>
</dbReference>
<comment type="caution">
    <text evidence="8">The sequence shown here is derived from an EMBL/GenBank/DDBJ whole genome shotgun (WGS) entry which is preliminary data.</text>
</comment>
<name>A0A1X1D7F2_9GAMM</name>
<dbReference type="PROSITE" id="PS51353">
    <property type="entry name" value="ARSC"/>
    <property type="match status" value="1"/>
</dbReference>
<accession>A0A1X1D7F2</accession>
<dbReference type="EMBL" id="MLFS01000038">
    <property type="protein sequence ID" value="ORM72578.1"/>
    <property type="molecule type" value="Genomic_DNA"/>
</dbReference>
<dbReference type="PANTHER" id="PTHR30041">
    <property type="entry name" value="ARSENATE REDUCTASE"/>
    <property type="match status" value="1"/>
</dbReference>
<keyword evidence="3 7" id="KW-0560">Oxidoreductase</keyword>
<keyword evidence="2" id="KW-0059">Arsenical resistance</keyword>
<dbReference type="InterPro" id="IPR036249">
    <property type="entry name" value="Thioredoxin-like_sf"/>
</dbReference>
<dbReference type="InterPro" id="IPR006659">
    <property type="entry name" value="Arsenate_reductase"/>
</dbReference>
<dbReference type="GO" id="GO:0046685">
    <property type="term" value="P:response to arsenic-containing substance"/>
    <property type="evidence" value="ECO:0007669"/>
    <property type="project" value="UniProtKB-KW"/>
</dbReference>
<gene>
    <name evidence="8" type="ORF">HA48_13715</name>
</gene>
<organism evidence="8 9">
    <name type="scientific">Pantoea wallisii</name>
    <dbReference type="NCBI Taxonomy" id="1076551"/>
    <lineage>
        <taxon>Bacteria</taxon>
        <taxon>Pseudomonadati</taxon>
        <taxon>Pseudomonadota</taxon>
        <taxon>Gammaproteobacteria</taxon>
        <taxon>Enterobacterales</taxon>
        <taxon>Erwiniaceae</taxon>
        <taxon>Pantoea</taxon>
    </lineage>
</organism>
<dbReference type="Gene3D" id="3.40.30.10">
    <property type="entry name" value="Glutaredoxin"/>
    <property type="match status" value="1"/>
</dbReference>
<comment type="catalytic activity">
    <reaction evidence="7">
        <text>[glutaredoxin]-dithiol + arsenate + glutathione + H(+) = glutathionyl-S-S-[glutaredoxin] + arsenite + H2O</text>
        <dbReference type="Rhea" id="RHEA:22016"/>
        <dbReference type="Rhea" id="RHEA-COMP:10729"/>
        <dbReference type="Rhea" id="RHEA-COMP:17668"/>
        <dbReference type="ChEBI" id="CHEBI:15377"/>
        <dbReference type="ChEBI" id="CHEBI:15378"/>
        <dbReference type="ChEBI" id="CHEBI:29242"/>
        <dbReference type="ChEBI" id="CHEBI:29950"/>
        <dbReference type="ChEBI" id="CHEBI:48597"/>
        <dbReference type="ChEBI" id="CHEBI:57925"/>
        <dbReference type="ChEBI" id="CHEBI:146199"/>
        <dbReference type="EC" id="1.20.4.1"/>
    </reaction>
</comment>
<evidence type="ECO:0000313" key="9">
    <source>
        <dbReference type="Proteomes" id="UP000193104"/>
    </source>
</evidence>
<dbReference type="Proteomes" id="UP000193104">
    <property type="component" value="Unassembled WGS sequence"/>
</dbReference>
<dbReference type="CDD" id="cd03034">
    <property type="entry name" value="ArsC_ArsC"/>
    <property type="match status" value="1"/>
</dbReference>
<evidence type="ECO:0000256" key="5">
    <source>
        <dbReference type="ARBA" id="ARBA00039879"/>
    </source>
</evidence>
<keyword evidence="9" id="KW-1185">Reference proteome</keyword>
<dbReference type="NCBIfam" id="TIGR00014">
    <property type="entry name" value="arsC"/>
    <property type="match status" value="1"/>
</dbReference>
<evidence type="ECO:0000256" key="3">
    <source>
        <dbReference type="ARBA" id="ARBA00023002"/>
    </source>
</evidence>
<sequence>MSEITIYHNPACGTSRNALALIRNSGTEPRIIHYLETPPTREELTALIEAMNIEVRSLLRKNTEPYEQLGLASDTFSDAQLLDAMLAHPILINRPIVITPLGTKLCRPSEEVLTLLPHAQQ</sequence>
<dbReference type="Pfam" id="PF03960">
    <property type="entry name" value="ArsC"/>
    <property type="match status" value="1"/>
</dbReference>
<evidence type="ECO:0000256" key="6">
    <source>
        <dbReference type="PROSITE-ProRule" id="PRU01282"/>
    </source>
</evidence>
<evidence type="ECO:0000313" key="8">
    <source>
        <dbReference type="EMBL" id="ORM72578.1"/>
    </source>
</evidence>
<dbReference type="GO" id="GO:0008794">
    <property type="term" value="F:arsenate reductase (glutaredoxin) activity"/>
    <property type="evidence" value="ECO:0007669"/>
    <property type="project" value="UniProtKB-UniRule"/>
</dbReference>